<evidence type="ECO:0000313" key="2">
    <source>
        <dbReference type="EMBL" id="KPL81115.1"/>
    </source>
</evidence>
<dbReference type="Proteomes" id="UP000050417">
    <property type="component" value="Unassembled WGS sequence"/>
</dbReference>
<dbReference type="AlphaFoldDB" id="A0A0P6XDP6"/>
<proteinExistence type="predicted"/>
<organism evidence="2 3">
    <name type="scientific">Ornatilinea apprima</name>
    <dbReference type="NCBI Taxonomy" id="1134406"/>
    <lineage>
        <taxon>Bacteria</taxon>
        <taxon>Bacillati</taxon>
        <taxon>Chloroflexota</taxon>
        <taxon>Anaerolineae</taxon>
        <taxon>Anaerolineales</taxon>
        <taxon>Anaerolineaceae</taxon>
        <taxon>Ornatilinea</taxon>
    </lineage>
</organism>
<name>A0A0P6XDP6_9CHLR</name>
<keyword evidence="1" id="KW-0472">Membrane</keyword>
<accession>A0A0P6XDP6</accession>
<dbReference type="EMBL" id="LGCL01000002">
    <property type="protein sequence ID" value="KPL81115.1"/>
    <property type="molecule type" value="Genomic_DNA"/>
</dbReference>
<gene>
    <name evidence="2" type="ORF">ADN00_00910</name>
</gene>
<evidence type="ECO:0000313" key="3">
    <source>
        <dbReference type="Proteomes" id="UP000050417"/>
    </source>
</evidence>
<evidence type="ECO:0000256" key="1">
    <source>
        <dbReference type="SAM" id="Phobius"/>
    </source>
</evidence>
<dbReference type="OrthoDB" id="164319at2"/>
<reference evidence="2 3" key="1">
    <citation type="submission" date="2015-07" db="EMBL/GenBank/DDBJ databases">
        <title>Genome sequence of Ornatilinea apprima DSM 23815.</title>
        <authorList>
            <person name="Hemp J."/>
            <person name="Ward L.M."/>
            <person name="Pace L.A."/>
            <person name="Fischer W.W."/>
        </authorList>
    </citation>
    <scope>NUCLEOTIDE SEQUENCE [LARGE SCALE GENOMIC DNA]</scope>
    <source>
        <strain evidence="2 3">P3M-1</strain>
    </source>
</reference>
<dbReference type="RefSeq" id="WP_075061067.1">
    <property type="nucleotide sequence ID" value="NZ_LGCL01000002.1"/>
</dbReference>
<feature type="transmembrane region" description="Helical" evidence="1">
    <location>
        <begin position="84"/>
        <end position="104"/>
    </location>
</feature>
<keyword evidence="1" id="KW-0812">Transmembrane</keyword>
<keyword evidence="3" id="KW-1185">Reference proteome</keyword>
<protein>
    <submittedName>
        <fullName evidence="2">Uncharacterized protein</fullName>
    </submittedName>
</protein>
<sequence>MIPITVHDLILTMAVSMFVIGLVSIGAGVFLLVTKIIGEDVKTIAKQTTQIAQKGLADDIAGLVGNASSLIEGLNQLVKTTSGIGTFLVVVGIVIVVASFLMALQIL</sequence>
<dbReference type="STRING" id="1134406.ADN00_00910"/>
<feature type="transmembrane region" description="Helical" evidence="1">
    <location>
        <begin position="9"/>
        <end position="33"/>
    </location>
</feature>
<keyword evidence="1" id="KW-1133">Transmembrane helix</keyword>
<comment type="caution">
    <text evidence="2">The sequence shown here is derived from an EMBL/GenBank/DDBJ whole genome shotgun (WGS) entry which is preliminary data.</text>
</comment>